<organism evidence="4 5">
    <name type="scientific">Porites evermanni</name>
    <dbReference type="NCBI Taxonomy" id="104178"/>
    <lineage>
        <taxon>Eukaryota</taxon>
        <taxon>Metazoa</taxon>
        <taxon>Cnidaria</taxon>
        <taxon>Anthozoa</taxon>
        <taxon>Hexacorallia</taxon>
        <taxon>Scleractinia</taxon>
        <taxon>Fungiina</taxon>
        <taxon>Poritidae</taxon>
        <taxon>Porites</taxon>
    </lineage>
</organism>
<dbReference type="Pfam" id="PF13359">
    <property type="entry name" value="DDE_Tnp_4"/>
    <property type="match status" value="1"/>
</dbReference>
<accession>A0ABN8RJ77</accession>
<dbReference type="PANTHER" id="PTHR34615:SF1">
    <property type="entry name" value="PX DOMAIN-CONTAINING PROTEIN"/>
    <property type="match status" value="1"/>
</dbReference>
<dbReference type="PANTHER" id="PTHR34615">
    <property type="entry name" value="PX DOMAIN-CONTAINING PROTEIN"/>
    <property type="match status" value="1"/>
</dbReference>
<protein>
    <recommendedName>
        <fullName evidence="3">DDE Tnp4 domain-containing protein</fullName>
    </recommendedName>
</protein>
<evidence type="ECO:0000259" key="3">
    <source>
        <dbReference type="Pfam" id="PF13359"/>
    </source>
</evidence>
<feature type="domain" description="DDE Tnp4" evidence="3">
    <location>
        <begin position="175"/>
        <end position="332"/>
    </location>
</feature>
<dbReference type="Proteomes" id="UP001159427">
    <property type="component" value="Unassembled WGS sequence"/>
</dbReference>
<evidence type="ECO:0000313" key="4">
    <source>
        <dbReference type="EMBL" id="CAH3178973.1"/>
    </source>
</evidence>
<keyword evidence="5" id="KW-1185">Reference proteome</keyword>
<gene>
    <name evidence="4" type="ORF">PEVE_00012081</name>
</gene>
<sequence length="358" mass="40529">MASHKELRELLLICYADNMLSDEEFLVLWENYESKNPDFPWDSYDPFTLVNMDEAECKAEFRVEKNDLQRLAEALQIPGTLKCYQGTVCDGMEGLCMLLKRLAYPCRFSDMISRFGRSVPELCMVTNRVMDFIYDTHGHRITQWNPAVLNPVFLEQYAAAIAGKGAALDNCFGFVDGTVRPISKPGEQQRIVYNGHKRVHALKFQSVAVPNGLIANMYGPVEGKRHDSGMLADSGLLRDLEAYAFSPAGLPMCIYGDPAYPLRVHLQGPFRNPHLTPLMEAFNASMSSIRISVEWLFGDVINYFKFLDFKKNLKIGMSSIGKMYIVCALLHNARTCLYGNKTSSFFELEPPSLEEYFA</sequence>
<evidence type="ECO:0000256" key="2">
    <source>
        <dbReference type="ARBA" id="ARBA00022723"/>
    </source>
</evidence>
<name>A0ABN8RJ77_9CNID</name>
<evidence type="ECO:0000313" key="5">
    <source>
        <dbReference type="Proteomes" id="UP001159427"/>
    </source>
</evidence>
<keyword evidence="2" id="KW-0479">Metal-binding</keyword>
<proteinExistence type="predicted"/>
<dbReference type="EMBL" id="CALNXI010001884">
    <property type="protein sequence ID" value="CAH3178973.1"/>
    <property type="molecule type" value="Genomic_DNA"/>
</dbReference>
<reference evidence="4 5" key="1">
    <citation type="submission" date="2022-05" db="EMBL/GenBank/DDBJ databases">
        <authorList>
            <consortium name="Genoscope - CEA"/>
            <person name="William W."/>
        </authorList>
    </citation>
    <scope>NUCLEOTIDE SEQUENCE [LARGE SCALE GENOMIC DNA]</scope>
</reference>
<dbReference type="InterPro" id="IPR027806">
    <property type="entry name" value="HARBI1_dom"/>
</dbReference>
<comment type="caution">
    <text evidence="4">The sequence shown here is derived from an EMBL/GenBank/DDBJ whole genome shotgun (WGS) entry which is preliminary data.</text>
</comment>
<evidence type="ECO:0000256" key="1">
    <source>
        <dbReference type="ARBA" id="ARBA00001968"/>
    </source>
</evidence>
<comment type="cofactor">
    <cofactor evidence="1">
        <name>a divalent metal cation</name>
        <dbReference type="ChEBI" id="CHEBI:60240"/>
    </cofactor>
</comment>